<dbReference type="EMBL" id="CP003653">
    <property type="protein sequence ID" value="AFZ37919.1"/>
    <property type="molecule type" value="Genomic_DNA"/>
</dbReference>
<proteinExistence type="predicted"/>
<dbReference type="RefSeq" id="WP_015195573.1">
    <property type="nucleotide sequence ID" value="NC_019748.1"/>
</dbReference>
<protein>
    <submittedName>
        <fullName evidence="1">Uncharacterized protein</fullName>
    </submittedName>
</protein>
<dbReference type="Proteomes" id="UP000010473">
    <property type="component" value="Chromosome"/>
</dbReference>
<name>K9Y0T2_STAC7</name>
<sequence length="128" mass="14372">MTILYEDRQIICDEEAITIKDYYAPLGGDKVILYSQINSISEQKLTIWSGLSQIWGSLTNVNERNNAPKVYWSSFDPKRLFKNKALVIDDGELVKSVITPDNQAKVFQILQAKAVALSPATIEPPSKI</sequence>
<gene>
    <name evidence="1" type="ordered locus">Sta7437_4454</name>
</gene>
<dbReference type="STRING" id="111780.Sta7437_4454"/>
<evidence type="ECO:0000313" key="1">
    <source>
        <dbReference type="EMBL" id="AFZ37919.1"/>
    </source>
</evidence>
<dbReference type="KEGG" id="scs:Sta7437_4454"/>
<dbReference type="HOGENOM" id="CLU_157259_0_0_3"/>
<dbReference type="eggNOG" id="ENOG5032XGI">
    <property type="taxonomic scope" value="Bacteria"/>
</dbReference>
<dbReference type="OrthoDB" id="582148at2"/>
<accession>K9Y0T2</accession>
<dbReference type="AlphaFoldDB" id="K9Y0T2"/>
<organism evidence="1 2">
    <name type="scientific">Stanieria cyanosphaera (strain ATCC 29371 / PCC 7437)</name>
    <dbReference type="NCBI Taxonomy" id="111780"/>
    <lineage>
        <taxon>Bacteria</taxon>
        <taxon>Bacillati</taxon>
        <taxon>Cyanobacteriota</taxon>
        <taxon>Cyanophyceae</taxon>
        <taxon>Pleurocapsales</taxon>
        <taxon>Dermocarpellaceae</taxon>
        <taxon>Stanieria</taxon>
    </lineage>
</organism>
<reference evidence="2" key="1">
    <citation type="journal article" date="2013" name="Proc. Natl. Acad. Sci. U.S.A.">
        <title>Improving the coverage of the cyanobacterial phylum using diversity-driven genome sequencing.</title>
        <authorList>
            <person name="Shih P.M."/>
            <person name="Wu D."/>
            <person name="Latifi A."/>
            <person name="Axen S.D."/>
            <person name="Fewer D.P."/>
            <person name="Talla E."/>
            <person name="Calteau A."/>
            <person name="Cai F."/>
            <person name="Tandeau de Marsac N."/>
            <person name="Rippka R."/>
            <person name="Herdman M."/>
            <person name="Sivonen K."/>
            <person name="Coursin T."/>
            <person name="Laurent T."/>
            <person name="Goodwin L."/>
            <person name="Nolan M."/>
            <person name="Davenport K.W."/>
            <person name="Han C.S."/>
            <person name="Rubin E.M."/>
            <person name="Eisen J.A."/>
            <person name="Woyke T."/>
            <person name="Gugger M."/>
            <person name="Kerfeld C.A."/>
        </authorList>
    </citation>
    <scope>NUCLEOTIDE SEQUENCE [LARGE SCALE GENOMIC DNA]</scope>
    <source>
        <strain evidence="2">ATCC 29371 / PCC 7437</strain>
    </source>
</reference>
<keyword evidence="2" id="KW-1185">Reference proteome</keyword>
<evidence type="ECO:0000313" key="2">
    <source>
        <dbReference type="Proteomes" id="UP000010473"/>
    </source>
</evidence>